<gene>
    <name evidence="10" type="ORF">PF001_g23151</name>
    <name evidence="9" type="ORF">PF002_g18798</name>
    <name evidence="8" type="ORF">PF004_g23540</name>
    <name evidence="7" type="ORF">PF005_g24144</name>
    <name evidence="6" type="ORF">PF006_g23620</name>
    <name evidence="5" type="ORF">PF007_g17676</name>
    <name evidence="11" type="ORF">PF008_g17017</name>
    <name evidence="2" type="ORF">PF009_g18648</name>
    <name evidence="4" type="ORF">PF010_g23915</name>
    <name evidence="3" type="ORF">PF011_g16652</name>
</gene>
<keyword evidence="13" id="KW-1185">Reference proteome</keyword>
<organism evidence="7 13">
    <name type="scientific">Phytophthora fragariae</name>
    <dbReference type="NCBI Taxonomy" id="53985"/>
    <lineage>
        <taxon>Eukaryota</taxon>
        <taxon>Sar</taxon>
        <taxon>Stramenopiles</taxon>
        <taxon>Oomycota</taxon>
        <taxon>Peronosporomycetes</taxon>
        <taxon>Peronosporales</taxon>
        <taxon>Peronosporaceae</taxon>
        <taxon>Phytophthora</taxon>
    </lineage>
</organism>
<evidence type="ECO:0000313" key="20">
    <source>
        <dbReference type="Proteomes" id="UP000486351"/>
    </source>
</evidence>
<comment type="caution">
    <text evidence="7">The sequence shown here is derived from an EMBL/GenBank/DDBJ whole genome shotgun (WGS) entry which is preliminary data.</text>
</comment>
<feature type="chain" id="PRO_5036166432" evidence="1">
    <location>
        <begin position="26"/>
        <end position="124"/>
    </location>
</feature>
<evidence type="ECO:0000313" key="11">
    <source>
        <dbReference type="EMBL" id="KAE9324850.1"/>
    </source>
</evidence>
<dbReference type="Proteomes" id="UP000488956">
    <property type="component" value="Unassembled WGS sequence"/>
</dbReference>
<evidence type="ECO:0000313" key="7">
    <source>
        <dbReference type="EMBL" id="KAE9178283.1"/>
    </source>
</evidence>
<dbReference type="Proteomes" id="UP000486351">
    <property type="component" value="Unassembled WGS sequence"/>
</dbReference>
<dbReference type="Proteomes" id="UP000441208">
    <property type="component" value="Unassembled WGS sequence"/>
</dbReference>
<dbReference type="EMBL" id="QXGB01002407">
    <property type="protein sequence ID" value="KAE9178283.1"/>
    <property type="molecule type" value="Genomic_DNA"/>
</dbReference>
<feature type="signal peptide" evidence="1">
    <location>
        <begin position="1"/>
        <end position="25"/>
    </location>
</feature>
<dbReference type="Proteomes" id="UP000460718">
    <property type="component" value="Unassembled WGS sequence"/>
</dbReference>
<evidence type="ECO:0000313" key="14">
    <source>
        <dbReference type="Proteomes" id="UP000437068"/>
    </source>
</evidence>
<dbReference type="Proteomes" id="UP000437068">
    <property type="component" value="Unassembled WGS sequence"/>
</dbReference>
<evidence type="ECO:0000313" key="16">
    <source>
        <dbReference type="Proteomes" id="UP000440732"/>
    </source>
</evidence>
<evidence type="ECO:0000313" key="17">
    <source>
        <dbReference type="Proteomes" id="UP000441208"/>
    </source>
</evidence>
<proteinExistence type="predicted"/>
<dbReference type="Proteomes" id="UP000440367">
    <property type="component" value="Unassembled WGS sequence"/>
</dbReference>
<protein>
    <submittedName>
        <fullName evidence="7">Uncharacterized protein</fullName>
    </submittedName>
</protein>
<dbReference type="EMBL" id="QXGC01002537">
    <property type="protein sequence ID" value="KAE9184811.1"/>
    <property type="molecule type" value="Genomic_DNA"/>
</dbReference>
<dbReference type="EMBL" id="QXGD01001257">
    <property type="protein sequence ID" value="KAE9210524.1"/>
    <property type="molecule type" value="Genomic_DNA"/>
</dbReference>
<accession>A0A6A3W6S9</accession>
<dbReference type="EMBL" id="QXGA01002469">
    <property type="protein sequence ID" value="KAE9097229.1"/>
    <property type="molecule type" value="Genomic_DNA"/>
</dbReference>
<sequence length="124" mass="14089">MTQLFHNQVLRFIIMRLKLCSLLECTDPLPLIEHSHASLRNLTDTRTIISKSNERRMGGRSQYCRFGGESSIRVSISCCQIQLKCCMQFRHLRARLSGILASAETWSPRSAQDLLSTISTCAPF</sequence>
<evidence type="ECO:0000313" key="5">
    <source>
        <dbReference type="EMBL" id="KAE9094686.1"/>
    </source>
</evidence>
<evidence type="ECO:0000313" key="15">
    <source>
        <dbReference type="Proteomes" id="UP000440367"/>
    </source>
</evidence>
<dbReference type="Proteomes" id="UP000433483">
    <property type="component" value="Unassembled WGS sequence"/>
</dbReference>
<evidence type="ECO:0000256" key="1">
    <source>
        <dbReference type="SAM" id="SignalP"/>
    </source>
</evidence>
<evidence type="ECO:0000313" key="10">
    <source>
        <dbReference type="EMBL" id="KAE9282769.1"/>
    </source>
</evidence>
<evidence type="ECO:0000313" key="13">
    <source>
        <dbReference type="Proteomes" id="UP000433483"/>
    </source>
</evidence>
<dbReference type="Proteomes" id="UP000476176">
    <property type="component" value="Unassembled WGS sequence"/>
</dbReference>
<evidence type="ECO:0000313" key="4">
    <source>
        <dbReference type="EMBL" id="KAE9076398.1"/>
    </source>
</evidence>
<dbReference type="EMBL" id="QXFW01001206">
    <property type="protein sequence ID" value="KAE8994641.1"/>
    <property type="molecule type" value="Genomic_DNA"/>
</dbReference>
<dbReference type="EMBL" id="QXGF01001261">
    <property type="protein sequence ID" value="KAE8931288.1"/>
    <property type="molecule type" value="Genomic_DNA"/>
</dbReference>
<evidence type="ECO:0000313" key="8">
    <source>
        <dbReference type="EMBL" id="KAE9184811.1"/>
    </source>
</evidence>
<evidence type="ECO:0000313" key="12">
    <source>
        <dbReference type="Proteomes" id="UP000429523"/>
    </source>
</evidence>
<dbReference type="Proteomes" id="UP000429523">
    <property type="component" value="Unassembled WGS sequence"/>
</dbReference>
<dbReference type="EMBL" id="QXFZ01001211">
    <property type="protein sequence ID" value="KAE9094686.1"/>
    <property type="molecule type" value="Genomic_DNA"/>
</dbReference>
<evidence type="ECO:0000313" key="9">
    <source>
        <dbReference type="EMBL" id="KAE9210524.1"/>
    </source>
</evidence>
<keyword evidence="1" id="KW-0732">Signal</keyword>
<evidence type="ECO:0000313" key="3">
    <source>
        <dbReference type="EMBL" id="KAE8994641.1"/>
    </source>
</evidence>
<dbReference type="Proteomes" id="UP000440732">
    <property type="component" value="Unassembled WGS sequence"/>
</dbReference>
<reference evidence="12 13" key="1">
    <citation type="submission" date="2018-08" db="EMBL/GenBank/DDBJ databases">
        <title>Genomic investigation of the strawberry pathogen Phytophthora fragariae indicates pathogenicity is determined by transcriptional variation in three key races.</title>
        <authorList>
            <person name="Adams T.M."/>
            <person name="Armitage A.D."/>
            <person name="Sobczyk M.K."/>
            <person name="Bates H.J."/>
            <person name="Dunwell J.M."/>
            <person name="Nellist C.F."/>
            <person name="Harrison R.J."/>
        </authorList>
    </citation>
    <scope>NUCLEOTIDE SEQUENCE [LARGE SCALE GENOMIC DNA]</scope>
    <source>
        <strain evidence="10 14">A4</strain>
        <strain evidence="9 15">BC-1</strain>
        <strain evidence="8 19">BC-23</strain>
        <strain evidence="7 13">NOV-27</strain>
        <strain evidence="6 16">NOV-5</strain>
        <strain evidence="5 17">NOV-71</strain>
        <strain evidence="11 20">NOV-77</strain>
        <strain evidence="2 12">NOV-9</strain>
        <strain evidence="4 21">ONT-3</strain>
        <strain evidence="3 18">SCRP245</strain>
    </source>
</reference>
<dbReference type="EMBL" id="QXFX01002501">
    <property type="protein sequence ID" value="KAE9076398.1"/>
    <property type="molecule type" value="Genomic_DNA"/>
</dbReference>
<evidence type="ECO:0000313" key="18">
    <source>
        <dbReference type="Proteomes" id="UP000460718"/>
    </source>
</evidence>
<dbReference type="EMBL" id="QXGE01002337">
    <property type="protein sequence ID" value="KAE9282769.1"/>
    <property type="molecule type" value="Genomic_DNA"/>
</dbReference>
<dbReference type="EMBL" id="QXFY01001201">
    <property type="protein sequence ID" value="KAE9324850.1"/>
    <property type="molecule type" value="Genomic_DNA"/>
</dbReference>
<dbReference type="AlphaFoldDB" id="A0A6A3W6S9"/>
<evidence type="ECO:0000313" key="2">
    <source>
        <dbReference type="EMBL" id="KAE8931288.1"/>
    </source>
</evidence>
<evidence type="ECO:0000313" key="6">
    <source>
        <dbReference type="EMBL" id="KAE9097229.1"/>
    </source>
</evidence>
<evidence type="ECO:0000313" key="21">
    <source>
        <dbReference type="Proteomes" id="UP000488956"/>
    </source>
</evidence>
<name>A0A6A3W6S9_9STRA</name>
<evidence type="ECO:0000313" key="19">
    <source>
        <dbReference type="Proteomes" id="UP000476176"/>
    </source>
</evidence>